<accession>A0A5J4PC11</accession>
<dbReference type="AlphaFoldDB" id="A0A5J4PC11"/>
<organism evidence="2">
    <name type="scientific">termite gut metagenome</name>
    <dbReference type="NCBI Taxonomy" id="433724"/>
    <lineage>
        <taxon>unclassified sequences</taxon>
        <taxon>metagenomes</taxon>
        <taxon>organismal metagenomes</taxon>
    </lineage>
</organism>
<protein>
    <recommendedName>
        <fullName evidence="1">Putative acyltransferase ACT14924-like acyltransferase domain-containing protein</fullName>
    </recommendedName>
</protein>
<feature type="non-terminal residue" evidence="2">
    <location>
        <position position="165"/>
    </location>
</feature>
<dbReference type="Pfam" id="PF19576">
    <property type="entry name" value="Acyltransf_2"/>
    <property type="match status" value="1"/>
</dbReference>
<dbReference type="InterPro" id="IPR045746">
    <property type="entry name" value="ACT14924-like_Acyltransf_dom"/>
</dbReference>
<gene>
    <name evidence="2" type="ORF">EZS27_041327</name>
</gene>
<evidence type="ECO:0000259" key="1">
    <source>
        <dbReference type="Pfam" id="PF19576"/>
    </source>
</evidence>
<dbReference type="EMBL" id="SNRY01009476">
    <property type="protein sequence ID" value="KAA6307007.1"/>
    <property type="molecule type" value="Genomic_DNA"/>
</dbReference>
<feature type="domain" description="Putative acyltransferase ACT14924-like acyltransferase" evidence="1">
    <location>
        <begin position="15"/>
        <end position="165"/>
    </location>
</feature>
<comment type="caution">
    <text evidence="2">The sequence shown here is derived from an EMBL/GenBank/DDBJ whole genome shotgun (WGS) entry which is preliminary data.</text>
</comment>
<reference evidence="2" key="1">
    <citation type="submission" date="2019-03" db="EMBL/GenBank/DDBJ databases">
        <title>Single cell metagenomics reveals metabolic interactions within the superorganism composed of flagellate Streblomastix strix and complex community of Bacteroidetes bacteria on its surface.</title>
        <authorList>
            <person name="Treitli S.C."/>
            <person name="Kolisko M."/>
            <person name="Husnik F."/>
            <person name="Keeling P."/>
            <person name="Hampl V."/>
        </authorList>
    </citation>
    <scope>NUCLEOTIDE SEQUENCE</scope>
    <source>
        <strain evidence="2">STM</strain>
    </source>
</reference>
<proteinExistence type="predicted"/>
<name>A0A5J4PC11_9ZZZZ</name>
<evidence type="ECO:0000313" key="2">
    <source>
        <dbReference type="EMBL" id="KAA6307007.1"/>
    </source>
</evidence>
<sequence>MPTDNSLFLIDIEAILRERVSRYYRYIPGFLISYLKKIIHQEDINTFLRSPKGRETIGVDFLEATLKYLDTKVEVKGSENLPQDGLYTFVSNHPLGGQDGVALGYVLGRYYNGKVKYLVNDLLMNICGLAPLCIPINKTGKQAKDFPMMVEAGFQSDDQLIMFPA</sequence>